<gene>
    <name evidence="2" type="ORF">SAMN04489835_0485</name>
</gene>
<evidence type="ECO:0000313" key="2">
    <source>
        <dbReference type="EMBL" id="SEH49354.1"/>
    </source>
</evidence>
<evidence type="ECO:0000313" key="3">
    <source>
        <dbReference type="Proteomes" id="UP000182915"/>
    </source>
</evidence>
<accession>A0A1H6IQU3</accession>
<reference evidence="3" key="1">
    <citation type="submission" date="2016-10" db="EMBL/GenBank/DDBJ databases">
        <authorList>
            <person name="Varghese N."/>
            <person name="Submissions S."/>
        </authorList>
    </citation>
    <scope>NUCLEOTIDE SEQUENCE [LARGE SCALE GENOMIC DNA]</scope>
    <source>
        <strain evidence="3">DSM 45405</strain>
    </source>
</reference>
<feature type="region of interest" description="Disordered" evidence="1">
    <location>
        <begin position="26"/>
        <end position="45"/>
    </location>
</feature>
<name>A0A1H6IQU3_MYCRU</name>
<dbReference type="AlphaFoldDB" id="A0A1H6IQU3"/>
<sequence>MLLFGPDGDLSRTIAATCRAHGIEAASGPEPCGGPSRASPEATPPTKSAVFILAAETTESLFGQTLSVAARRRLRSCENSICDSALAAAGADGARRVLVACDARTLSFGKRLRAERWARDLAHRIGYEGRINGYSDLTTSYAVVETEDEVQLLADAIVEWHQGGAPAGEPRRALAVLR</sequence>
<proteinExistence type="predicted"/>
<dbReference type="STRING" id="370526.SAMN04489835_0485"/>
<keyword evidence="3" id="KW-1185">Reference proteome</keyword>
<dbReference type="EMBL" id="LT629971">
    <property type="protein sequence ID" value="SEH49354.1"/>
    <property type="molecule type" value="Genomic_DNA"/>
</dbReference>
<protein>
    <submittedName>
        <fullName evidence="2">Uncharacterized protein</fullName>
    </submittedName>
</protein>
<organism evidence="2 3">
    <name type="scientific">Mycolicibacterium rutilum</name>
    <name type="common">Mycobacterium rutilum</name>
    <dbReference type="NCBI Taxonomy" id="370526"/>
    <lineage>
        <taxon>Bacteria</taxon>
        <taxon>Bacillati</taxon>
        <taxon>Actinomycetota</taxon>
        <taxon>Actinomycetes</taxon>
        <taxon>Mycobacteriales</taxon>
        <taxon>Mycobacteriaceae</taxon>
        <taxon>Mycolicibacterium</taxon>
    </lineage>
</organism>
<dbReference type="Proteomes" id="UP000182915">
    <property type="component" value="Chromosome I"/>
</dbReference>
<evidence type="ECO:0000256" key="1">
    <source>
        <dbReference type="SAM" id="MobiDB-lite"/>
    </source>
</evidence>